<sequence length="664" mass="73647">MVDRTPSSRNSFRARACDNCRARKIKCDKAVPCSSCGTLGISCKVAGVETTAAEVRSHAPSISNISGHYDEKFNALQQQLDTIQQTIKQITQPPSSTQIQSVSRPVPSTQGVPPFEGQSSFHHESLLAKDAVLSAVAGSQDQTLENHVAAALSTLKSSLDRSTVSSLGQEPQSETQSPSLSKEQLLPVDLAIAVIRTVKAQPPFFLISHAWGDLAQIETLCQSIYFPLNPVPDGSLTLLHGLFYYIIRDYLHEGHPGLARYDLVASMDFCERQFTSDLNNLWIATHPTLEKVQALLIGIIKAQEEFDIQRCWTYLSLAFNMCQTLGLHRSATLKTDPVQKAEAKLRVFWSLYTIDKNISLNLGFTSHFQDHDIDADLFSPSNDPQLRPWDLMSLVTIEFAAIQGRVFDRLYSISATRGTNERRMTAIDQLSADLIAVRDKLLAIDVSPGLYSDSLHGMAACADFIAYSVITVIYRAQTRPNDSMAISSQCYEAATMALHSHLKCFDFFRGRRTHKQMEYVHWILLYPSFAPFVIVFTHAITTSSQNDMTLLQETVKSLELIKGLSRGSMHLHAICSAFARTAQVLVDSQQTLSGLEQHQDGSLVVPSTLQGPGNIALPDIPWPEDIPDSMVNQEDISMFLNDFIGTNRSVMDILNSNYLSDIQD</sequence>
<dbReference type="GO" id="GO:0008270">
    <property type="term" value="F:zinc ion binding"/>
    <property type="evidence" value="ECO:0007669"/>
    <property type="project" value="InterPro"/>
</dbReference>
<evidence type="ECO:0000256" key="3">
    <source>
        <dbReference type="ARBA" id="ARBA00023125"/>
    </source>
</evidence>
<keyword evidence="3" id="KW-0238">DNA-binding</keyword>
<dbReference type="PANTHER" id="PTHR46910:SF25">
    <property type="entry name" value="ABC-TRANSPORTER-REGULATING TRANSCRIPTION FACTOR"/>
    <property type="match status" value="1"/>
</dbReference>
<reference evidence="9" key="1">
    <citation type="submission" date="2017-02" db="EMBL/GenBank/DDBJ databases">
        <authorList>
            <person name="Tafer H."/>
            <person name="Lopandic K."/>
        </authorList>
    </citation>
    <scope>NUCLEOTIDE SEQUENCE [LARGE SCALE GENOMIC DNA]</scope>
    <source>
        <strain evidence="9">CBS 366.77</strain>
    </source>
</reference>
<keyword evidence="6" id="KW-1133">Transmembrane helix</keyword>
<dbReference type="CDD" id="cd00067">
    <property type="entry name" value="GAL4"/>
    <property type="match status" value="1"/>
</dbReference>
<dbReference type="PROSITE" id="PS00463">
    <property type="entry name" value="ZN2_CY6_FUNGAL_1"/>
    <property type="match status" value="1"/>
</dbReference>
<dbReference type="SMART" id="SM00066">
    <property type="entry name" value="GAL4"/>
    <property type="match status" value="1"/>
</dbReference>
<dbReference type="CDD" id="cd12148">
    <property type="entry name" value="fungal_TF_MHR"/>
    <property type="match status" value="1"/>
</dbReference>
<evidence type="ECO:0000256" key="6">
    <source>
        <dbReference type="SAM" id="Phobius"/>
    </source>
</evidence>
<dbReference type="SMART" id="SM00906">
    <property type="entry name" value="Fungal_trans"/>
    <property type="match status" value="1"/>
</dbReference>
<dbReference type="Gene3D" id="4.10.240.10">
    <property type="entry name" value="Zn(2)-C6 fungal-type DNA-binding domain"/>
    <property type="match status" value="1"/>
</dbReference>
<keyword evidence="2" id="KW-0805">Transcription regulation</keyword>
<dbReference type="InterPro" id="IPR050987">
    <property type="entry name" value="AtrR-like"/>
</dbReference>
<organism evidence="8 9">
    <name type="scientific">Aspergillus sclerotialis</name>
    <dbReference type="NCBI Taxonomy" id="2070753"/>
    <lineage>
        <taxon>Eukaryota</taxon>
        <taxon>Fungi</taxon>
        <taxon>Dikarya</taxon>
        <taxon>Ascomycota</taxon>
        <taxon>Pezizomycotina</taxon>
        <taxon>Eurotiomycetes</taxon>
        <taxon>Eurotiomycetidae</taxon>
        <taxon>Eurotiales</taxon>
        <taxon>Aspergillaceae</taxon>
        <taxon>Aspergillus</taxon>
        <taxon>Aspergillus subgen. Polypaecilum</taxon>
    </lineage>
</organism>
<dbReference type="Pfam" id="PF04082">
    <property type="entry name" value="Fungal_trans"/>
    <property type="match status" value="1"/>
</dbReference>
<dbReference type="Pfam" id="PF00172">
    <property type="entry name" value="Zn_clus"/>
    <property type="match status" value="1"/>
</dbReference>
<keyword evidence="5" id="KW-0539">Nucleus</keyword>
<gene>
    <name evidence="8" type="ORF">PHISCL_01524</name>
</gene>
<protein>
    <recommendedName>
        <fullName evidence="7">Zn(2)-C6 fungal-type domain-containing protein</fullName>
    </recommendedName>
</protein>
<evidence type="ECO:0000256" key="4">
    <source>
        <dbReference type="ARBA" id="ARBA00023163"/>
    </source>
</evidence>
<feature type="transmembrane region" description="Helical" evidence="6">
    <location>
        <begin position="519"/>
        <end position="540"/>
    </location>
</feature>
<evidence type="ECO:0000313" key="8">
    <source>
        <dbReference type="EMBL" id="RJE26174.1"/>
    </source>
</evidence>
<dbReference type="GO" id="GO:0006351">
    <property type="term" value="P:DNA-templated transcription"/>
    <property type="evidence" value="ECO:0007669"/>
    <property type="project" value="InterPro"/>
</dbReference>
<keyword evidence="6" id="KW-0472">Membrane</keyword>
<feature type="domain" description="Zn(2)-C6 fungal-type" evidence="7">
    <location>
        <begin position="16"/>
        <end position="45"/>
    </location>
</feature>
<dbReference type="InterPro" id="IPR001138">
    <property type="entry name" value="Zn2Cys6_DnaBD"/>
</dbReference>
<dbReference type="OrthoDB" id="103819at2759"/>
<name>A0A3A3A3A7_9EURO</name>
<keyword evidence="4" id="KW-0804">Transcription</keyword>
<dbReference type="Proteomes" id="UP000266188">
    <property type="component" value="Unassembled WGS sequence"/>
</dbReference>
<dbReference type="InterPro" id="IPR007219">
    <property type="entry name" value="XnlR_reg_dom"/>
</dbReference>
<dbReference type="SUPFAM" id="SSF57701">
    <property type="entry name" value="Zn2/Cys6 DNA-binding domain"/>
    <property type="match status" value="1"/>
</dbReference>
<evidence type="ECO:0000256" key="1">
    <source>
        <dbReference type="ARBA" id="ARBA00022723"/>
    </source>
</evidence>
<evidence type="ECO:0000256" key="5">
    <source>
        <dbReference type="ARBA" id="ARBA00023242"/>
    </source>
</evidence>
<dbReference type="PANTHER" id="PTHR46910">
    <property type="entry name" value="TRANSCRIPTION FACTOR PDR1"/>
    <property type="match status" value="1"/>
</dbReference>
<dbReference type="EMBL" id="MVGC01000028">
    <property type="protein sequence ID" value="RJE26174.1"/>
    <property type="molecule type" value="Genomic_DNA"/>
</dbReference>
<evidence type="ECO:0000313" key="9">
    <source>
        <dbReference type="Proteomes" id="UP000266188"/>
    </source>
</evidence>
<evidence type="ECO:0000259" key="7">
    <source>
        <dbReference type="PROSITE" id="PS50048"/>
    </source>
</evidence>
<feature type="transmembrane region" description="Helical" evidence="6">
    <location>
        <begin position="455"/>
        <end position="474"/>
    </location>
</feature>
<dbReference type="PROSITE" id="PS50048">
    <property type="entry name" value="ZN2_CY6_FUNGAL_2"/>
    <property type="match status" value="1"/>
</dbReference>
<dbReference type="GO" id="GO:0000981">
    <property type="term" value="F:DNA-binding transcription factor activity, RNA polymerase II-specific"/>
    <property type="evidence" value="ECO:0007669"/>
    <property type="project" value="InterPro"/>
</dbReference>
<keyword evidence="6" id="KW-0812">Transmembrane</keyword>
<evidence type="ECO:0000256" key="2">
    <source>
        <dbReference type="ARBA" id="ARBA00023015"/>
    </source>
</evidence>
<dbReference type="AlphaFoldDB" id="A0A3A3A3A7"/>
<proteinExistence type="predicted"/>
<keyword evidence="1" id="KW-0479">Metal-binding</keyword>
<dbReference type="STRING" id="2070753.A0A3A3A3A7"/>
<accession>A0A3A3A3A7</accession>
<keyword evidence="9" id="KW-1185">Reference proteome</keyword>
<comment type="caution">
    <text evidence="8">The sequence shown here is derived from an EMBL/GenBank/DDBJ whole genome shotgun (WGS) entry which is preliminary data.</text>
</comment>
<dbReference type="InterPro" id="IPR036864">
    <property type="entry name" value="Zn2-C6_fun-type_DNA-bd_sf"/>
</dbReference>
<dbReference type="GO" id="GO:0003677">
    <property type="term" value="F:DNA binding"/>
    <property type="evidence" value="ECO:0007669"/>
    <property type="project" value="UniProtKB-KW"/>
</dbReference>